<evidence type="ECO:0000313" key="3">
    <source>
        <dbReference type="Proteomes" id="UP001501371"/>
    </source>
</evidence>
<organism evidence="2 3">
    <name type="scientific">Streptomyces hebeiensis</name>
    <dbReference type="NCBI Taxonomy" id="229486"/>
    <lineage>
        <taxon>Bacteria</taxon>
        <taxon>Bacillati</taxon>
        <taxon>Actinomycetota</taxon>
        <taxon>Actinomycetes</taxon>
        <taxon>Kitasatosporales</taxon>
        <taxon>Streptomycetaceae</taxon>
        <taxon>Streptomyces</taxon>
    </lineage>
</organism>
<evidence type="ECO:0000256" key="1">
    <source>
        <dbReference type="SAM" id="MobiDB-lite"/>
    </source>
</evidence>
<feature type="compositionally biased region" description="Low complexity" evidence="1">
    <location>
        <begin position="30"/>
        <end position="44"/>
    </location>
</feature>
<comment type="caution">
    <text evidence="2">The sequence shown here is derived from an EMBL/GenBank/DDBJ whole genome shotgun (WGS) entry which is preliminary data.</text>
</comment>
<gene>
    <name evidence="2" type="ORF">GCM10009654_38490</name>
</gene>
<reference evidence="2 3" key="1">
    <citation type="journal article" date="2019" name="Int. J. Syst. Evol. Microbiol.">
        <title>The Global Catalogue of Microorganisms (GCM) 10K type strain sequencing project: providing services to taxonomists for standard genome sequencing and annotation.</title>
        <authorList>
            <consortium name="The Broad Institute Genomics Platform"/>
            <consortium name="The Broad Institute Genome Sequencing Center for Infectious Disease"/>
            <person name="Wu L."/>
            <person name="Ma J."/>
        </authorList>
    </citation>
    <scope>NUCLEOTIDE SEQUENCE [LARGE SCALE GENOMIC DNA]</scope>
    <source>
        <strain evidence="2 3">JCM 12696</strain>
    </source>
</reference>
<proteinExistence type="predicted"/>
<evidence type="ECO:0000313" key="2">
    <source>
        <dbReference type="EMBL" id="GAA1177484.1"/>
    </source>
</evidence>
<dbReference type="EMBL" id="BAAAKV010000033">
    <property type="protein sequence ID" value="GAA1177484.1"/>
    <property type="molecule type" value="Genomic_DNA"/>
</dbReference>
<accession>A0ABN1UX16</accession>
<sequence>MTGIHPQPRSVVQAGPDNTDIEDGDGGGSNPSSGCGDNSGLTAA</sequence>
<keyword evidence="3" id="KW-1185">Reference proteome</keyword>
<protein>
    <submittedName>
        <fullName evidence="2">Uncharacterized protein</fullName>
    </submittedName>
</protein>
<name>A0ABN1UX16_9ACTN</name>
<feature type="region of interest" description="Disordered" evidence="1">
    <location>
        <begin position="1"/>
        <end position="44"/>
    </location>
</feature>
<dbReference type="RefSeq" id="WP_344277971.1">
    <property type="nucleotide sequence ID" value="NZ_BAAAKV010000033.1"/>
</dbReference>
<dbReference type="Proteomes" id="UP001501371">
    <property type="component" value="Unassembled WGS sequence"/>
</dbReference>